<protein>
    <submittedName>
        <fullName evidence="8">Oligosaccharide flippase family protein</fullName>
    </submittedName>
</protein>
<feature type="transmembrane region" description="Helical" evidence="7">
    <location>
        <begin position="391"/>
        <end position="412"/>
    </location>
</feature>
<organism evidence="8 9">
    <name type="scientific">Ponticoccus alexandrii</name>
    <dbReference type="NCBI Taxonomy" id="1943633"/>
    <lineage>
        <taxon>Bacteria</taxon>
        <taxon>Pseudomonadati</taxon>
        <taxon>Pseudomonadota</taxon>
        <taxon>Alphaproteobacteria</taxon>
        <taxon>Rhodobacterales</taxon>
        <taxon>Roseobacteraceae</taxon>
        <taxon>Ponticoccus</taxon>
    </lineage>
</organism>
<feature type="transmembrane region" description="Helical" evidence="7">
    <location>
        <begin position="218"/>
        <end position="238"/>
    </location>
</feature>
<proteinExistence type="inferred from homology"/>
<gene>
    <name evidence="8" type="ORF">GQA70_18505</name>
</gene>
<comment type="similarity">
    <text evidence="2">Belongs to the polysaccharide synthase family.</text>
</comment>
<evidence type="ECO:0000313" key="9">
    <source>
        <dbReference type="Proteomes" id="UP000596387"/>
    </source>
</evidence>
<evidence type="ECO:0000256" key="4">
    <source>
        <dbReference type="ARBA" id="ARBA00022692"/>
    </source>
</evidence>
<feature type="transmembrane region" description="Helical" evidence="7">
    <location>
        <begin position="302"/>
        <end position="322"/>
    </location>
</feature>
<accession>A0ABX7FFF8</accession>
<dbReference type="Proteomes" id="UP000596387">
    <property type="component" value="Chromosome"/>
</dbReference>
<feature type="transmembrane region" description="Helical" evidence="7">
    <location>
        <begin position="150"/>
        <end position="173"/>
    </location>
</feature>
<dbReference type="Pfam" id="PF13440">
    <property type="entry name" value="Polysacc_synt_3"/>
    <property type="match status" value="1"/>
</dbReference>
<comment type="subcellular location">
    <subcellularLocation>
        <location evidence="1">Cell membrane</location>
        <topology evidence="1">Multi-pass membrane protein</topology>
    </subcellularLocation>
</comment>
<feature type="transmembrane region" description="Helical" evidence="7">
    <location>
        <begin position="424"/>
        <end position="442"/>
    </location>
</feature>
<dbReference type="PANTHER" id="PTHR30250">
    <property type="entry name" value="PST FAMILY PREDICTED COLANIC ACID TRANSPORTER"/>
    <property type="match status" value="1"/>
</dbReference>
<dbReference type="PANTHER" id="PTHR30250:SF10">
    <property type="entry name" value="LIPOPOLYSACCHARIDE BIOSYNTHESIS PROTEIN WZXC"/>
    <property type="match status" value="1"/>
</dbReference>
<feature type="transmembrane region" description="Helical" evidence="7">
    <location>
        <begin position="120"/>
        <end position="138"/>
    </location>
</feature>
<evidence type="ECO:0000256" key="6">
    <source>
        <dbReference type="ARBA" id="ARBA00023136"/>
    </source>
</evidence>
<evidence type="ECO:0000256" key="3">
    <source>
        <dbReference type="ARBA" id="ARBA00022475"/>
    </source>
</evidence>
<evidence type="ECO:0000256" key="5">
    <source>
        <dbReference type="ARBA" id="ARBA00022989"/>
    </source>
</evidence>
<feature type="transmembrane region" description="Helical" evidence="7">
    <location>
        <begin position="179"/>
        <end position="197"/>
    </location>
</feature>
<evidence type="ECO:0000256" key="7">
    <source>
        <dbReference type="SAM" id="Phobius"/>
    </source>
</evidence>
<evidence type="ECO:0000313" key="8">
    <source>
        <dbReference type="EMBL" id="QRF68127.1"/>
    </source>
</evidence>
<feature type="transmembrane region" description="Helical" evidence="7">
    <location>
        <begin position="258"/>
        <end position="281"/>
    </location>
</feature>
<keyword evidence="9" id="KW-1185">Reference proteome</keyword>
<feature type="transmembrane region" description="Helical" evidence="7">
    <location>
        <begin position="366"/>
        <end position="385"/>
    </location>
</feature>
<reference evidence="8 9" key="1">
    <citation type="submission" date="2019-12" db="EMBL/GenBank/DDBJ databases">
        <title>Complete Genome Sequence of a Quorum-Sensing Bacterium,Rhodobacteraceae bacterium C31, Isolated from a marine microalgae symbiotic bacteria.</title>
        <authorList>
            <person name="Zhang Y."/>
        </authorList>
    </citation>
    <scope>NUCLEOTIDE SEQUENCE [LARGE SCALE GENOMIC DNA]</scope>
    <source>
        <strain evidence="8 9">C31</strain>
    </source>
</reference>
<dbReference type="InterPro" id="IPR050833">
    <property type="entry name" value="Poly_Biosynth_Transport"/>
</dbReference>
<dbReference type="RefSeq" id="WP_023852589.1">
    <property type="nucleotide sequence ID" value="NZ_CP047166.1"/>
</dbReference>
<feature type="transmembrane region" description="Helical" evidence="7">
    <location>
        <begin position="52"/>
        <end position="75"/>
    </location>
</feature>
<keyword evidence="5 7" id="KW-1133">Transmembrane helix</keyword>
<dbReference type="EMBL" id="CP047166">
    <property type="protein sequence ID" value="QRF68127.1"/>
    <property type="molecule type" value="Genomic_DNA"/>
</dbReference>
<name>A0ABX7FFF8_9RHOB</name>
<evidence type="ECO:0000256" key="1">
    <source>
        <dbReference type="ARBA" id="ARBA00004651"/>
    </source>
</evidence>
<feature type="transmembrane region" description="Helical" evidence="7">
    <location>
        <begin position="334"/>
        <end position="354"/>
    </location>
</feature>
<sequence length="453" mass="49179">MTVFARLQGASLGARVMRSSLFTVGGFGASQVIRLASNLILTRLLFPEAFGLMALVTVFLVGLGQFSDVGVTPAILQSKRGDDQRFLDTAWTIQVARGAGLWLVACACAWPMAWAYGEPILTQMLPVAAFVLVINGFRPTRMVTANRHLMLGRVTLLDIGTQVGGITAAVLLAWWTHSVWALVISGIVGAALEVLLNSRFLPGPANRLQWERAAASELIGFGKWVFLATVCGFVFSQADKILLGRFAPLDLFGVYNIGYFWAAFPMMLGSMVVLKILIPIYRERPPAESRANFLKLRKMRMAVTGLLLSFTGLFALGSTWIVHTLYDARYHQAGAVAVLLACMQMPQIIVQTYDQAALAAGDSRRFFVLALVRATLMVLCILAGIQLAGLVGAILGIGAAYLLAYPVVVWLARRMGAWDPMHDMVYGLVAVLLALAAIQFNWGEIAALNESLP</sequence>
<keyword evidence="3" id="KW-1003">Cell membrane</keyword>
<evidence type="ECO:0000256" key="2">
    <source>
        <dbReference type="ARBA" id="ARBA00007430"/>
    </source>
</evidence>
<keyword evidence="4 7" id="KW-0812">Transmembrane</keyword>
<keyword evidence="6 7" id="KW-0472">Membrane</keyword>